<evidence type="ECO:0000256" key="4">
    <source>
        <dbReference type="ARBA" id="ARBA00022692"/>
    </source>
</evidence>
<dbReference type="GO" id="GO:0043953">
    <property type="term" value="P:protein transport by the Tat complex"/>
    <property type="evidence" value="ECO:0007669"/>
    <property type="project" value="UniProtKB-UniRule"/>
</dbReference>
<dbReference type="RefSeq" id="WP_250723326.1">
    <property type="nucleotide sequence ID" value="NZ_CP098400.1"/>
</dbReference>
<comment type="function">
    <text evidence="9">Part of the twin-arginine translocation (Tat) system that transports large folded proteins containing a characteristic twin-arginine motif in their signal peptide across membranes. TatA could form the protein-conducting channel of the Tat system.</text>
</comment>
<name>A0A9J6ZP38_9BACT</name>
<reference evidence="10" key="2">
    <citation type="submission" date="2022-06" db="EMBL/GenBank/DDBJ databases">
        <title>Xiashengella guii gen. nov. sp. nov., a bacterium isolated form anaerobic digestion tank.</title>
        <authorList>
            <person name="Huang H."/>
        </authorList>
    </citation>
    <scope>NUCLEOTIDE SEQUENCE</scope>
    <source>
        <strain evidence="10">Ai-910</strain>
    </source>
</reference>
<sequence length="67" mass="7221">MPVFLFGLSMGELFIVILVALLLFGSKRIPELARGLGKGIREFRKAAEDIKNEIEGAAGNDDNSGKS</sequence>
<dbReference type="AlphaFoldDB" id="A0A9J6ZP38"/>
<dbReference type="PANTHER" id="PTHR42982">
    <property type="entry name" value="SEC-INDEPENDENT PROTEIN TRANSLOCASE PROTEIN TATA"/>
    <property type="match status" value="1"/>
</dbReference>
<evidence type="ECO:0000313" key="10">
    <source>
        <dbReference type="EMBL" id="URW79441.1"/>
    </source>
</evidence>
<keyword evidence="11" id="KW-1185">Reference proteome</keyword>
<comment type="subunit">
    <text evidence="9">Forms a complex with TatC.</text>
</comment>
<dbReference type="NCBIfam" id="TIGR01411">
    <property type="entry name" value="tatAE"/>
    <property type="match status" value="1"/>
</dbReference>
<evidence type="ECO:0000256" key="9">
    <source>
        <dbReference type="HAMAP-Rule" id="MF_00236"/>
    </source>
</evidence>
<keyword evidence="6 9" id="KW-1133">Transmembrane helix</keyword>
<evidence type="ECO:0000313" key="11">
    <source>
        <dbReference type="Proteomes" id="UP001056426"/>
    </source>
</evidence>
<dbReference type="Gene3D" id="1.20.5.3310">
    <property type="match status" value="1"/>
</dbReference>
<dbReference type="Pfam" id="PF02416">
    <property type="entry name" value="TatA_B_E"/>
    <property type="match status" value="1"/>
</dbReference>
<dbReference type="HAMAP" id="MF_00236">
    <property type="entry name" value="TatA_E"/>
    <property type="match status" value="1"/>
</dbReference>
<keyword evidence="7 9" id="KW-0811">Translocation</keyword>
<keyword evidence="8 9" id="KW-0472">Membrane</keyword>
<gene>
    <name evidence="9" type="primary">tatA</name>
    <name evidence="10" type="ORF">M9189_11315</name>
</gene>
<evidence type="ECO:0000256" key="3">
    <source>
        <dbReference type="ARBA" id="ARBA00022475"/>
    </source>
</evidence>
<evidence type="ECO:0000256" key="5">
    <source>
        <dbReference type="ARBA" id="ARBA00022927"/>
    </source>
</evidence>
<dbReference type="PRINTS" id="PR01506">
    <property type="entry name" value="TATBPROTEIN"/>
</dbReference>
<keyword evidence="4 9" id="KW-0812">Transmembrane</keyword>
<dbReference type="EMBL" id="CP098400">
    <property type="protein sequence ID" value="URW79441.1"/>
    <property type="molecule type" value="Genomic_DNA"/>
</dbReference>
<feature type="transmembrane region" description="Helical" evidence="9">
    <location>
        <begin position="6"/>
        <end position="24"/>
    </location>
</feature>
<dbReference type="InterPro" id="IPR003369">
    <property type="entry name" value="TatA/B/E"/>
</dbReference>
<organism evidence="10 11">
    <name type="scientific">Xiashengella succiniciproducens</name>
    <dbReference type="NCBI Taxonomy" id="2949635"/>
    <lineage>
        <taxon>Bacteria</taxon>
        <taxon>Pseudomonadati</taxon>
        <taxon>Bacteroidota</taxon>
        <taxon>Bacteroidia</taxon>
        <taxon>Marinilabiliales</taxon>
        <taxon>Marinilabiliaceae</taxon>
        <taxon>Xiashengella</taxon>
    </lineage>
</organism>
<reference evidence="10" key="1">
    <citation type="submission" date="2022-05" db="EMBL/GenBank/DDBJ databases">
        <authorList>
            <person name="Sun X."/>
        </authorList>
    </citation>
    <scope>NUCLEOTIDE SEQUENCE</scope>
    <source>
        <strain evidence="10">Ai-910</strain>
    </source>
</reference>
<keyword evidence="2 9" id="KW-0813">Transport</keyword>
<proteinExistence type="inferred from homology"/>
<evidence type="ECO:0000256" key="8">
    <source>
        <dbReference type="ARBA" id="ARBA00023136"/>
    </source>
</evidence>
<dbReference type="InterPro" id="IPR006312">
    <property type="entry name" value="TatA/E"/>
</dbReference>
<accession>A0A9J6ZP38</accession>
<evidence type="ECO:0000256" key="2">
    <source>
        <dbReference type="ARBA" id="ARBA00022448"/>
    </source>
</evidence>
<comment type="similarity">
    <text evidence="9">Belongs to the TatA/E family.</text>
</comment>
<protein>
    <recommendedName>
        <fullName evidence="9">Sec-independent protein translocase protein TatA</fullName>
    </recommendedName>
</protein>
<keyword evidence="3 9" id="KW-1003">Cell membrane</keyword>
<evidence type="ECO:0000256" key="1">
    <source>
        <dbReference type="ARBA" id="ARBA00004162"/>
    </source>
</evidence>
<keyword evidence="5 9" id="KW-0653">Protein transport</keyword>
<dbReference type="GO" id="GO:0008320">
    <property type="term" value="F:protein transmembrane transporter activity"/>
    <property type="evidence" value="ECO:0007669"/>
    <property type="project" value="UniProtKB-UniRule"/>
</dbReference>
<comment type="subcellular location">
    <subcellularLocation>
        <location evidence="1 9">Cell membrane</location>
        <topology evidence="1 9">Single-pass membrane protein</topology>
    </subcellularLocation>
</comment>
<dbReference type="Proteomes" id="UP001056426">
    <property type="component" value="Chromosome"/>
</dbReference>
<dbReference type="PANTHER" id="PTHR42982:SF1">
    <property type="entry name" value="SEC-INDEPENDENT PROTEIN TRANSLOCASE PROTEIN TATA"/>
    <property type="match status" value="1"/>
</dbReference>
<dbReference type="KEGG" id="alkq:M9189_11315"/>
<dbReference type="GO" id="GO:0033281">
    <property type="term" value="C:TAT protein transport complex"/>
    <property type="evidence" value="ECO:0007669"/>
    <property type="project" value="UniProtKB-UniRule"/>
</dbReference>
<evidence type="ECO:0000256" key="6">
    <source>
        <dbReference type="ARBA" id="ARBA00022989"/>
    </source>
</evidence>
<evidence type="ECO:0000256" key="7">
    <source>
        <dbReference type="ARBA" id="ARBA00023010"/>
    </source>
</evidence>